<dbReference type="Pfam" id="PF03713">
    <property type="entry name" value="DUF305"/>
    <property type="match status" value="1"/>
</dbReference>
<gene>
    <name evidence="3" type="ORF">HNR21_004003</name>
</gene>
<dbReference type="Gene3D" id="1.20.1260.10">
    <property type="match status" value="1"/>
</dbReference>
<evidence type="ECO:0000259" key="2">
    <source>
        <dbReference type="Pfam" id="PF03713"/>
    </source>
</evidence>
<dbReference type="InterPro" id="IPR005183">
    <property type="entry name" value="DUF305_CopM-like"/>
</dbReference>
<comment type="caution">
    <text evidence="3">The sequence shown here is derived from an EMBL/GenBank/DDBJ whole genome shotgun (WGS) entry which is preliminary data.</text>
</comment>
<sequence length="215" mass="23184">MTQAAEQAAEGRTRGRAVSLVLAGLVALVAVLWVGMSALRPGGPSPDGPEAGFAQDMSVHHAQAVRMSFLVYDATEDERVRTLAYDIINTQSQQIGMMTAWLDAWDAPKVNPGRSMQWMRGHGGHGTGTGGAKSMPGMATDEQLARLEKAEGRDAEVLYLRLMIAHHRGGVSMARAVLPLTDDDQVERLATTMVNGQRSEIELMTAMLRERGATT</sequence>
<reference evidence="3 4" key="1">
    <citation type="submission" date="2020-08" db="EMBL/GenBank/DDBJ databases">
        <title>Sequencing the genomes of 1000 actinobacteria strains.</title>
        <authorList>
            <person name="Klenk H.-P."/>
        </authorList>
    </citation>
    <scope>NUCLEOTIDE SEQUENCE [LARGE SCALE GENOMIC DNA]</scope>
    <source>
        <strain evidence="3 4">DSM 45823</strain>
    </source>
</reference>
<name>A0A7W3N072_9ACTN</name>
<dbReference type="AlphaFoldDB" id="A0A7W3N072"/>
<accession>A0A7W3N072</accession>
<evidence type="ECO:0000313" key="4">
    <source>
        <dbReference type="Proteomes" id="UP000539313"/>
    </source>
</evidence>
<evidence type="ECO:0000256" key="1">
    <source>
        <dbReference type="SAM" id="Phobius"/>
    </source>
</evidence>
<dbReference type="InterPro" id="IPR012347">
    <property type="entry name" value="Ferritin-like"/>
</dbReference>
<dbReference type="RefSeq" id="WP_312881122.1">
    <property type="nucleotide sequence ID" value="NZ_JACJII010000001.1"/>
</dbReference>
<proteinExistence type="predicted"/>
<dbReference type="PANTHER" id="PTHR36933:SF1">
    <property type="entry name" value="SLL0788 PROTEIN"/>
    <property type="match status" value="1"/>
</dbReference>
<keyword evidence="1" id="KW-0812">Transmembrane</keyword>
<protein>
    <submittedName>
        <fullName evidence="3">Uncharacterized protein (DUF305 family)</fullName>
    </submittedName>
</protein>
<feature type="domain" description="DUF305" evidence="2">
    <location>
        <begin position="50"/>
        <end position="208"/>
    </location>
</feature>
<feature type="transmembrane region" description="Helical" evidence="1">
    <location>
        <begin position="17"/>
        <end position="36"/>
    </location>
</feature>
<keyword evidence="1" id="KW-0472">Membrane</keyword>
<organism evidence="3 4">
    <name type="scientific">Thermomonospora cellulosilytica</name>
    <dbReference type="NCBI Taxonomy" id="1411118"/>
    <lineage>
        <taxon>Bacteria</taxon>
        <taxon>Bacillati</taxon>
        <taxon>Actinomycetota</taxon>
        <taxon>Actinomycetes</taxon>
        <taxon>Streptosporangiales</taxon>
        <taxon>Thermomonosporaceae</taxon>
        <taxon>Thermomonospora</taxon>
    </lineage>
</organism>
<keyword evidence="1" id="KW-1133">Transmembrane helix</keyword>
<dbReference type="PANTHER" id="PTHR36933">
    <property type="entry name" value="SLL0788 PROTEIN"/>
    <property type="match status" value="1"/>
</dbReference>
<keyword evidence="4" id="KW-1185">Reference proteome</keyword>
<evidence type="ECO:0000313" key="3">
    <source>
        <dbReference type="EMBL" id="MBA9005121.1"/>
    </source>
</evidence>
<dbReference type="EMBL" id="JACJII010000001">
    <property type="protein sequence ID" value="MBA9005121.1"/>
    <property type="molecule type" value="Genomic_DNA"/>
</dbReference>
<dbReference type="Proteomes" id="UP000539313">
    <property type="component" value="Unassembled WGS sequence"/>
</dbReference>